<evidence type="ECO:0000313" key="10">
    <source>
        <dbReference type="EMBL" id="ATX79570.1"/>
    </source>
</evidence>
<dbReference type="PANTHER" id="PTHR43675:SF8">
    <property type="entry name" value="ARSENITE METHYLTRANSFERASE"/>
    <property type="match status" value="1"/>
</dbReference>
<evidence type="ECO:0000259" key="9">
    <source>
        <dbReference type="Pfam" id="PF13847"/>
    </source>
</evidence>
<comment type="similarity">
    <text evidence="3">Belongs to the methyltransferase superfamily. Arsenite methyltransferase family.</text>
</comment>
<dbReference type="PANTHER" id="PTHR43675">
    <property type="entry name" value="ARSENITE METHYLTRANSFERASE"/>
    <property type="match status" value="1"/>
</dbReference>
<keyword evidence="1 10" id="KW-0808">Transferase</keyword>
<dbReference type="InterPro" id="IPR029063">
    <property type="entry name" value="SAM-dependent_MTases_sf"/>
</dbReference>
<dbReference type="Gene3D" id="3.40.50.150">
    <property type="entry name" value="Vaccinia Virus protein VP39"/>
    <property type="match status" value="1"/>
</dbReference>
<keyword evidence="10" id="KW-0489">Methyltransferase</keyword>
<dbReference type="GO" id="GO:0032259">
    <property type="term" value="P:methylation"/>
    <property type="evidence" value="ECO:0007669"/>
    <property type="project" value="UniProtKB-KW"/>
</dbReference>
<dbReference type="RefSeq" id="WP_100277449.1">
    <property type="nucleotide sequence ID" value="NZ_CP018799.1"/>
</dbReference>
<keyword evidence="2" id="KW-0949">S-adenosyl-L-methionine</keyword>
<evidence type="ECO:0000256" key="6">
    <source>
        <dbReference type="ARBA" id="ARBA00047941"/>
    </source>
</evidence>
<evidence type="ECO:0000256" key="3">
    <source>
        <dbReference type="ARBA" id="ARBA00034487"/>
    </source>
</evidence>
<gene>
    <name evidence="10" type="ORF">Ga0123461_1151</name>
</gene>
<dbReference type="InterPro" id="IPR025714">
    <property type="entry name" value="Methyltranfer_dom"/>
</dbReference>
<evidence type="ECO:0000256" key="5">
    <source>
        <dbReference type="ARBA" id="ARBA00034545"/>
    </source>
</evidence>
<dbReference type="AlphaFoldDB" id="A0A2K8KX98"/>
<evidence type="ECO:0000313" key="11">
    <source>
        <dbReference type="Proteomes" id="UP000231701"/>
    </source>
</evidence>
<evidence type="ECO:0000256" key="1">
    <source>
        <dbReference type="ARBA" id="ARBA00022679"/>
    </source>
</evidence>
<organism evidence="10 11">
    <name type="scientific">Mariprofundus aestuarium</name>
    <dbReference type="NCBI Taxonomy" id="1921086"/>
    <lineage>
        <taxon>Bacteria</taxon>
        <taxon>Pseudomonadati</taxon>
        <taxon>Pseudomonadota</taxon>
        <taxon>Candidatius Mariprofundia</taxon>
        <taxon>Mariprofundales</taxon>
        <taxon>Mariprofundaceae</taxon>
        <taxon>Mariprofundus</taxon>
    </lineage>
</organism>
<dbReference type="KEGG" id="maes:Ga0123461_1151"/>
<dbReference type="CDD" id="cd02440">
    <property type="entry name" value="AdoMet_MTases"/>
    <property type="match status" value="1"/>
</dbReference>
<reference evidence="10 11" key="1">
    <citation type="submission" date="2016-12" db="EMBL/GenBank/DDBJ databases">
        <title>Isolation and genomic insights into novel planktonic Zetaproteobacteria from stratified waters of the Chesapeake Bay.</title>
        <authorList>
            <person name="McAllister S.M."/>
            <person name="Kato S."/>
            <person name="Chan C.S."/>
            <person name="Chiu B.K."/>
            <person name="Field E.K."/>
        </authorList>
    </citation>
    <scope>NUCLEOTIDE SEQUENCE [LARGE SCALE GENOMIC DNA]</scope>
    <source>
        <strain evidence="10 11">CP-5</strain>
    </source>
</reference>
<dbReference type="EC" id="2.1.1.137" evidence="4"/>
<dbReference type="Proteomes" id="UP000231701">
    <property type="component" value="Chromosome"/>
</dbReference>
<dbReference type="Pfam" id="PF13847">
    <property type="entry name" value="Methyltransf_31"/>
    <property type="match status" value="1"/>
</dbReference>
<accession>A0A2K8KX98</accession>
<evidence type="ECO:0000256" key="2">
    <source>
        <dbReference type="ARBA" id="ARBA00022691"/>
    </source>
</evidence>
<name>A0A2K8KX98_MARES</name>
<comment type="catalytic activity">
    <reaction evidence="6">
        <text>arsenic triglutathione + [thioredoxin]-dithiol + S-adenosyl-L-methionine + 2 H2O = methylarsonous acid + [thioredoxin]-disulfide + 3 glutathione + S-adenosyl-L-homocysteine + H(+)</text>
        <dbReference type="Rhea" id="RHEA:69460"/>
        <dbReference type="Rhea" id="RHEA-COMP:10698"/>
        <dbReference type="Rhea" id="RHEA-COMP:10700"/>
        <dbReference type="ChEBI" id="CHEBI:15377"/>
        <dbReference type="ChEBI" id="CHEBI:15378"/>
        <dbReference type="ChEBI" id="CHEBI:17826"/>
        <dbReference type="ChEBI" id="CHEBI:29950"/>
        <dbReference type="ChEBI" id="CHEBI:50058"/>
        <dbReference type="ChEBI" id="CHEBI:57856"/>
        <dbReference type="ChEBI" id="CHEBI:57925"/>
        <dbReference type="ChEBI" id="CHEBI:59789"/>
        <dbReference type="ChEBI" id="CHEBI:183640"/>
        <dbReference type="EC" id="2.1.1.137"/>
    </reaction>
</comment>
<dbReference type="NCBIfam" id="NF008823">
    <property type="entry name" value="PRK11873.1"/>
    <property type="match status" value="1"/>
</dbReference>
<dbReference type="InterPro" id="IPR026669">
    <property type="entry name" value="Arsenite_MeTrfase-like"/>
</dbReference>
<evidence type="ECO:0000256" key="8">
    <source>
        <dbReference type="ARBA" id="ARBA00048428"/>
    </source>
</evidence>
<evidence type="ECO:0000256" key="7">
    <source>
        <dbReference type="ARBA" id="ARBA00047943"/>
    </source>
</evidence>
<dbReference type="EMBL" id="CP018799">
    <property type="protein sequence ID" value="ATX79570.1"/>
    <property type="molecule type" value="Genomic_DNA"/>
</dbReference>
<comment type="catalytic activity">
    <reaction evidence="7">
        <text>arsenic triglutathione + 2 [thioredoxin]-dithiol + 2 S-adenosyl-L-methionine + H2O = dimethylarsinous acid + 2 [thioredoxin]-disulfide + 3 glutathione + 2 S-adenosyl-L-homocysteine + 2 H(+)</text>
        <dbReference type="Rhea" id="RHEA:69464"/>
        <dbReference type="Rhea" id="RHEA-COMP:10698"/>
        <dbReference type="Rhea" id="RHEA-COMP:10700"/>
        <dbReference type="ChEBI" id="CHEBI:15377"/>
        <dbReference type="ChEBI" id="CHEBI:15378"/>
        <dbReference type="ChEBI" id="CHEBI:23808"/>
        <dbReference type="ChEBI" id="CHEBI:29950"/>
        <dbReference type="ChEBI" id="CHEBI:50058"/>
        <dbReference type="ChEBI" id="CHEBI:57856"/>
        <dbReference type="ChEBI" id="CHEBI:57925"/>
        <dbReference type="ChEBI" id="CHEBI:59789"/>
        <dbReference type="ChEBI" id="CHEBI:183640"/>
        <dbReference type="EC" id="2.1.1.137"/>
    </reaction>
</comment>
<evidence type="ECO:0000256" key="4">
    <source>
        <dbReference type="ARBA" id="ARBA00034521"/>
    </source>
</evidence>
<dbReference type="GO" id="GO:0030791">
    <property type="term" value="F:arsenite methyltransferase activity"/>
    <property type="evidence" value="ECO:0007669"/>
    <property type="project" value="UniProtKB-EC"/>
</dbReference>
<comment type="catalytic activity">
    <reaction evidence="8">
        <text>arsenic triglutathione + 3 [thioredoxin]-dithiol + 3 S-adenosyl-L-methionine = trimethylarsine + 3 [thioredoxin]-disulfide + 3 glutathione + 3 S-adenosyl-L-homocysteine + 3 H(+)</text>
        <dbReference type="Rhea" id="RHEA:69432"/>
        <dbReference type="Rhea" id="RHEA-COMP:10698"/>
        <dbReference type="Rhea" id="RHEA-COMP:10700"/>
        <dbReference type="ChEBI" id="CHEBI:15378"/>
        <dbReference type="ChEBI" id="CHEBI:27130"/>
        <dbReference type="ChEBI" id="CHEBI:29950"/>
        <dbReference type="ChEBI" id="CHEBI:50058"/>
        <dbReference type="ChEBI" id="CHEBI:57856"/>
        <dbReference type="ChEBI" id="CHEBI:57925"/>
        <dbReference type="ChEBI" id="CHEBI:59789"/>
        <dbReference type="ChEBI" id="CHEBI:183640"/>
        <dbReference type="EC" id="2.1.1.137"/>
    </reaction>
</comment>
<sequence length="273" mass="28697">MSVKADSVRQHVRKSYAEVAEASNDGGCCGEASSCCGVSDDAAINTLISTRLGYSEDDLAKVPDGADMGLGCGNPRAIASLKAGEVVVDLGSGGGFDAFLAAHEVGEGGHVIGIDMTPTMLSKARQNAEKGEFTNVEFRLGEIEFLPIADNTADIIISNCVINLSPHKELVFADAFRVLKPGGRLAISDVVATAEMPEEMKNDPMLHAGCMAGASMIDELEGMMVDAGFEMIRIVPKDESREFIRDWAPGRGVEAYVVSAYIEAVKPGGCCSG</sequence>
<proteinExistence type="inferred from homology"/>
<keyword evidence="11" id="KW-1185">Reference proteome</keyword>
<protein>
    <recommendedName>
        <fullName evidence="5">Arsenite methyltransferase</fullName>
        <ecNumber evidence="4">2.1.1.137</ecNumber>
    </recommendedName>
</protein>
<dbReference type="OrthoDB" id="9772751at2"/>
<dbReference type="SUPFAM" id="SSF53335">
    <property type="entry name" value="S-adenosyl-L-methionine-dependent methyltransferases"/>
    <property type="match status" value="1"/>
</dbReference>
<feature type="domain" description="Methyltransferase" evidence="9">
    <location>
        <begin position="82"/>
        <end position="228"/>
    </location>
</feature>